<protein>
    <submittedName>
        <fullName evidence="5">Urea carboxylase</fullName>
    </submittedName>
</protein>
<keyword evidence="3" id="KW-0067">ATP-binding</keyword>
<name>A0A1I3XFP9_9PSEU</name>
<feature type="domain" description="Carboxyltransferase" evidence="4">
    <location>
        <begin position="25"/>
        <end position="313"/>
    </location>
</feature>
<evidence type="ECO:0000313" key="6">
    <source>
        <dbReference type="Proteomes" id="UP000199025"/>
    </source>
</evidence>
<dbReference type="RefSeq" id="WP_218153537.1">
    <property type="nucleotide sequence ID" value="NZ_CBDQZW010000031.1"/>
</dbReference>
<evidence type="ECO:0000256" key="2">
    <source>
        <dbReference type="ARBA" id="ARBA00022801"/>
    </source>
</evidence>
<dbReference type="InterPro" id="IPR003778">
    <property type="entry name" value="CT_A_B"/>
</dbReference>
<sequence length="322" mass="34312">MTLEILDPGPQATIQDYPGRVGLASRGLFPAGPVDHLAFRLANLLVGNDPGAAGLEIPSGRFTARARFAGVVAFCGAGTPTVNGRPVPLWEGVPVEPGDVLASTAPEGPGFRLYLGVSGGIDVPPVLGARALHTMGGIGGLDGRPLIRGDLLPVGRGEPRRLRVPQSLRPRYHQHWELEVVRGPHADPEFVTPEDWREFTSARWRVNLNSGRLGVLLNPHRFTWARQDGGIAGDHPSNVLDASYPFGGVIVNGDVPTILGPDGPSSGGFTVLATVTHAALWRIGQLRPGQDTVRFREVDPEEADALAAHTEFVLDPAHLEEC</sequence>
<dbReference type="PANTHER" id="PTHR43309">
    <property type="entry name" value="5-OXOPROLINASE SUBUNIT C"/>
    <property type="match status" value="1"/>
</dbReference>
<keyword evidence="6" id="KW-1185">Reference proteome</keyword>
<dbReference type="STRING" id="115433.SAMN05421835_11575"/>
<accession>A0A1I3XFP9</accession>
<dbReference type="InterPro" id="IPR029000">
    <property type="entry name" value="Cyclophilin-like_dom_sf"/>
</dbReference>
<organism evidence="5 6">
    <name type="scientific">Amycolatopsis sacchari</name>
    <dbReference type="NCBI Taxonomy" id="115433"/>
    <lineage>
        <taxon>Bacteria</taxon>
        <taxon>Bacillati</taxon>
        <taxon>Actinomycetota</taxon>
        <taxon>Actinomycetes</taxon>
        <taxon>Pseudonocardiales</taxon>
        <taxon>Pseudonocardiaceae</taxon>
        <taxon>Amycolatopsis</taxon>
    </lineage>
</organism>
<dbReference type="Proteomes" id="UP000199025">
    <property type="component" value="Unassembled WGS sequence"/>
</dbReference>
<dbReference type="SUPFAM" id="SSF50891">
    <property type="entry name" value="Cyclophilin-like"/>
    <property type="match status" value="1"/>
</dbReference>
<dbReference type="AlphaFoldDB" id="A0A1I3XFP9"/>
<evidence type="ECO:0000256" key="1">
    <source>
        <dbReference type="ARBA" id="ARBA00022741"/>
    </source>
</evidence>
<dbReference type="GO" id="GO:0005524">
    <property type="term" value="F:ATP binding"/>
    <property type="evidence" value="ECO:0007669"/>
    <property type="project" value="UniProtKB-KW"/>
</dbReference>
<keyword evidence="1" id="KW-0547">Nucleotide-binding</keyword>
<dbReference type="Pfam" id="PF02626">
    <property type="entry name" value="CT_A_B"/>
    <property type="match status" value="1"/>
</dbReference>
<dbReference type="Gene3D" id="2.40.100.10">
    <property type="entry name" value="Cyclophilin-like"/>
    <property type="match status" value="1"/>
</dbReference>
<dbReference type="SMART" id="SM00797">
    <property type="entry name" value="AHS2"/>
    <property type="match status" value="1"/>
</dbReference>
<evidence type="ECO:0000259" key="4">
    <source>
        <dbReference type="SMART" id="SM00797"/>
    </source>
</evidence>
<proteinExistence type="predicted"/>
<dbReference type="GO" id="GO:0016787">
    <property type="term" value="F:hydrolase activity"/>
    <property type="evidence" value="ECO:0007669"/>
    <property type="project" value="UniProtKB-KW"/>
</dbReference>
<dbReference type="PANTHER" id="PTHR43309:SF3">
    <property type="entry name" value="5-OXOPROLINASE SUBUNIT C"/>
    <property type="match status" value="1"/>
</dbReference>
<dbReference type="EMBL" id="FORP01000015">
    <property type="protein sequence ID" value="SFK18387.1"/>
    <property type="molecule type" value="Genomic_DNA"/>
</dbReference>
<dbReference type="InterPro" id="IPR052708">
    <property type="entry name" value="PxpC"/>
</dbReference>
<gene>
    <name evidence="5" type="ORF">SAMN05421835_11575</name>
</gene>
<keyword evidence="2" id="KW-0378">Hydrolase</keyword>
<evidence type="ECO:0000256" key="3">
    <source>
        <dbReference type="ARBA" id="ARBA00022840"/>
    </source>
</evidence>
<reference evidence="5 6" key="1">
    <citation type="submission" date="2016-10" db="EMBL/GenBank/DDBJ databases">
        <authorList>
            <person name="de Groot N.N."/>
        </authorList>
    </citation>
    <scope>NUCLEOTIDE SEQUENCE [LARGE SCALE GENOMIC DNA]</scope>
    <source>
        <strain evidence="5 6">DSM 44468</strain>
    </source>
</reference>
<evidence type="ECO:0000313" key="5">
    <source>
        <dbReference type="EMBL" id="SFK18387.1"/>
    </source>
</evidence>